<dbReference type="Gene3D" id="3.40.50.2020">
    <property type="match status" value="1"/>
</dbReference>
<name>A0A1I3Q7J0_9FLAO</name>
<dbReference type="STRING" id="1144750.SAMN05443431_10610"/>
<protein>
    <submittedName>
        <fullName evidence="2">Pyrimidine operon attenuation protein / uracil phosphoribosyltransferase</fullName>
    </submittedName>
</protein>
<dbReference type="CDD" id="cd06223">
    <property type="entry name" value="PRTases_typeI"/>
    <property type="match status" value="1"/>
</dbReference>
<dbReference type="GO" id="GO:0016757">
    <property type="term" value="F:glycosyltransferase activity"/>
    <property type="evidence" value="ECO:0007669"/>
    <property type="project" value="UniProtKB-KW"/>
</dbReference>
<reference evidence="3" key="1">
    <citation type="submission" date="2016-10" db="EMBL/GenBank/DDBJ databases">
        <authorList>
            <person name="Varghese N."/>
            <person name="Submissions S."/>
        </authorList>
    </citation>
    <scope>NUCLEOTIDE SEQUENCE [LARGE SCALE GENOMIC DNA]</scope>
    <source>
        <strain evidence="3">DSM 28881</strain>
    </source>
</reference>
<dbReference type="PANTHER" id="PTHR11608">
    <property type="entry name" value="BIFUNCTIONAL PROTEIN PYRR"/>
    <property type="match status" value="1"/>
</dbReference>
<keyword evidence="2" id="KW-0328">Glycosyltransferase</keyword>
<keyword evidence="2" id="KW-0808">Transferase</keyword>
<keyword evidence="3" id="KW-1185">Reference proteome</keyword>
<dbReference type="NCBIfam" id="NF003549">
    <property type="entry name" value="PRK05205.1-5"/>
    <property type="match status" value="1"/>
</dbReference>
<evidence type="ECO:0000313" key="3">
    <source>
        <dbReference type="Proteomes" id="UP000199559"/>
    </source>
</evidence>
<proteinExistence type="predicted"/>
<dbReference type="Pfam" id="PF00156">
    <property type="entry name" value="Pribosyltran"/>
    <property type="match status" value="1"/>
</dbReference>
<feature type="domain" description="Phosphoribosyltransferase" evidence="1">
    <location>
        <begin position="14"/>
        <end position="167"/>
    </location>
</feature>
<dbReference type="InterPro" id="IPR029057">
    <property type="entry name" value="PRTase-like"/>
</dbReference>
<dbReference type="InterPro" id="IPR000836">
    <property type="entry name" value="PRTase_dom"/>
</dbReference>
<dbReference type="AlphaFoldDB" id="A0A1I3Q7J0"/>
<dbReference type="InterPro" id="IPR050137">
    <property type="entry name" value="PyrR_bifunctional"/>
</dbReference>
<organism evidence="2 3">
    <name type="scientific">Olleya namhaensis</name>
    <dbReference type="NCBI Taxonomy" id="1144750"/>
    <lineage>
        <taxon>Bacteria</taxon>
        <taxon>Pseudomonadati</taxon>
        <taxon>Bacteroidota</taxon>
        <taxon>Flavobacteriia</taxon>
        <taxon>Flavobacteriales</taxon>
        <taxon>Flavobacteriaceae</taxon>
    </lineage>
</organism>
<dbReference type="PANTHER" id="PTHR11608:SF0">
    <property type="entry name" value="BIFUNCTIONAL PROTEIN PYRR"/>
    <property type="match status" value="1"/>
</dbReference>
<sequence length="188" mass="21805">MFTKPVWNTMSQKVLLNATEVNIILHRLACQLIENHNDFSNTVLVGIQPRGKYLANRLATMLKEDYKIKNLQLGHLDITFYRDDFRRGDTTLEANTTEINVQVEDKNIVFIDDVLYTGRSIRAALTAIQSFGRPKEIELLTLIDRRFSRHLPIQPNYRGRQVDAINNEKVKVNWMENEGEDAVYLVNN</sequence>
<gene>
    <name evidence="2" type="ORF">SAMN05443431_10610</name>
</gene>
<accession>A0A1I3Q7J0</accession>
<evidence type="ECO:0000259" key="1">
    <source>
        <dbReference type="Pfam" id="PF00156"/>
    </source>
</evidence>
<dbReference type="EMBL" id="FORM01000006">
    <property type="protein sequence ID" value="SFJ29625.1"/>
    <property type="molecule type" value="Genomic_DNA"/>
</dbReference>
<dbReference type="SUPFAM" id="SSF53271">
    <property type="entry name" value="PRTase-like"/>
    <property type="match status" value="1"/>
</dbReference>
<dbReference type="Proteomes" id="UP000199559">
    <property type="component" value="Unassembled WGS sequence"/>
</dbReference>
<evidence type="ECO:0000313" key="2">
    <source>
        <dbReference type="EMBL" id="SFJ29625.1"/>
    </source>
</evidence>